<evidence type="ECO:0000313" key="3">
    <source>
        <dbReference type="Proteomes" id="UP000188268"/>
    </source>
</evidence>
<feature type="compositionally biased region" description="Acidic residues" evidence="1">
    <location>
        <begin position="83"/>
        <end position="92"/>
    </location>
</feature>
<evidence type="ECO:0000256" key="1">
    <source>
        <dbReference type="SAM" id="MobiDB-lite"/>
    </source>
</evidence>
<dbReference type="Pfam" id="PF11595">
    <property type="entry name" value="DUF3245"/>
    <property type="match status" value="1"/>
</dbReference>
<reference evidence="2 3" key="1">
    <citation type="submission" date="2013-09" db="EMBL/GenBank/DDBJ databases">
        <title>Corchorus capsularis genome sequencing.</title>
        <authorList>
            <person name="Alam M."/>
            <person name="Haque M.S."/>
            <person name="Islam M.S."/>
            <person name="Emdad E.M."/>
            <person name="Islam M.M."/>
            <person name="Ahmed B."/>
            <person name="Halim A."/>
            <person name="Hossen Q.M.M."/>
            <person name="Hossain M.Z."/>
            <person name="Ahmed R."/>
            <person name="Khan M.M."/>
            <person name="Islam R."/>
            <person name="Rashid M.M."/>
            <person name="Khan S.A."/>
            <person name="Rahman M.S."/>
            <person name="Alam M."/>
        </authorList>
    </citation>
    <scope>NUCLEOTIDE SEQUENCE [LARGE SCALE GENOMIC DNA]</scope>
    <source>
        <strain evidence="3">cv. CVL-1</strain>
        <tissue evidence="2">Whole seedling</tissue>
    </source>
</reference>
<keyword evidence="3" id="KW-1185">Reference proteome</keyword>
<dbReference type="PANTHER" id="PTHR35741:SF1">
    <property type="entry name" value="FACTOR CWC22-LIKE PROTEIN, PUTATIVE (DUF3245)-RELATED"/>
    <property type="match status" value="1"/>
</dbReference>
<dbReference type="PANTHER" id="PTHR35741">
    <property type="entry name" value="FACTOR CWC22-LIKE PROTEIN, PUTATIVE (DUF3245)-RELATED"/>
    <property type="match status" value="1"/>
</dbReference>
<name>A0A1R3HL50_COCAP</name>
<dbReference type="OMA" id="DHRTNAD"/>
<dbReference type="Gramene" id="OMO71003">
    <property type="protein sequence ID" value="OMO71003"/>
    <property type="gene ID" value="CCACVL1_18514"/>
</dbReference>
<gene>
    <name evidence="2" type="ORF">CCACVL1_18514</name>
</gene>
<feature type="region of interest" description="Disordered" evidence="1">
    <location>
        <begin position="1"/>
        <end position="120"/>
    </location>
</feature>
<dbReference type="InterPro" id="IPR021641">
    <property type="entry name" value="DUF3245"/>
</dbReference>
<dbReference type="EMBL" id="AWWV01011732">
    <property type="protein sequence ID" value="OMO71003.1"/>
    <property type="molecule type" value="Genomic_DNA"/>
</dbReference>
<organism evidence="2 3">
    <name type="scientific">Corchorus capsularis</name>
    <name type="common">Jute</name>
    <dbReference type="NCBI Taxonomy" id="210143"/>
    <lineage>
        <taxon>Eukaryota</taxon>
        <taxon>Viridiplantae</taxon>
        <taxon>Streptophyta</taxon>
        <taxon>Embryophyta</taxon>
        <taxon>Tracheophyta</taxon>
        <taxon>Spermatophyta</taxon>
        <taxon>Magnoliopsida</taxon>
        <taxon>eudicotyledons</taxon>
        <taxon>Gunneridae</taxon>
        <taxon>Pentapetalae</taxon>
        <taxon>rosids</taxon>
        <taxon>malvids</taxon>
        <taxon>Malvales</taxon>
        <taxon>Malvaceae</taxon>
        <taxon>Grewioideae</taxon>
        <taxon>Apeibeae</taxon>
        <taxon>Corchorus</taxon>
    </lineage>
</organism>
<evidence type="ECO:0000313" key="2">
    <source>
        <dbReference type="EMBL" id="OMO71003.1"/>
    </source>
</evidence>
<sequence length="120" mass="13224">MTDIQAEQWVSKMSGSAEDEAVEVEPEGRPEKLGLGAKVPRHQSKVVTSNNPVERKLYAKLDAAKRKASKDEVSTTPSARDVVDDDSDDEDLDSRSSAFGIDRKRAVPPTSQLQTKKKQK</sequence>
<dbReference type="OrthoDB" id="1908779at2759"/>
<protein>
    <submittedName>
        <fullName evidence="2">Uncharacterized protein</fullName>
    </submittedName>
</protein>
<accession>A0A1R3HL50</accession>
<feature type="compositionally biased region" description="Basic and acidic residues" evidence="1">
    <location>
        <begin position="53"/>
        <end position="73"/>
    </location>
</feature>
<proteinExistence type="predicted"/>
<comment type="caution">
    <text evidence="2">The sequence shown here is derived from an EMBL/GenBank/DDBJ whole genome shotgun (WGS) entry which is preliminary data.</text>
</comment>
<dbReference type="STRING" id="210143.A0A1R3HL50"/>
<dbReference type="AlphaFoldDB" id="A0A1R3HL50"/>
<dbReference type="Proteomes" id="UP000188268">
    <property type="component" value="Unassembled WGS sequence"/>
</dbReference>